<dbReference type="AlphaFoldDB" id="A0A0P6XHN6"/>
<dbReference type="Gene3D" id="2.40.30.170">
    <property type="match status" value="1"/>
</dbReference>
<dbReference type="Gene3D" id="6.20.50.140">
    <property type="match status" value="1"/>
</dbReference>
<accession>A0A0P6XHN6</accession>
<dbReference type="STRING" id="229921.ADN01_14095"/>
<feature type="domain" description="YknX-like beta-barrel" evidence="6">
    <location>
        <begin position="314"/>
        <end position="387"/>
    </location>
</feature>
<keyword evidence="3 4" id="KW-0175">Coiled coil</keyword>
<evidence type="ECO:0000256" key="4">
    <source>
        <dbReference type="SAM" id="Coils"/>
    </source>
</evidence>
<dbReference type="Gene3D" id="2.40.50.100">
    <property type="match status" value="2"/>
</dbReference>
<dbReference type="Pfam" id="PF25917">
    <property type="entry name" value="BSH_RND"/>
    <property type="match status" value="1"/>
</dbReference>
<dbReference type="PANTHER" id="PTHR32347">
    <property type="entry name" value="EFFLUX SYSTEM COMPONENT YKNX-RELATED"/>
    <property type="match status" value="1"/>
</dbReference>
<evidence type="ECO:0000256" key="2">
    <source>
        <dbReference type="ARBA" id="ARBA00009477"/>
    </source>
</evidence>
<dbReference type="OrthoDB" id="159290at2"/>
<dbReference type="PANTHER" id="PTHR32347:SF23">
    <property type="entry name" value="BLL5650 PROTEIN"/>
    <property type="match status" value="1"/>
</dbReference>
<dbReference type="InterPro" id="IPR050465">
    <property type="entry name" value="UPF0194_transport"/>
</dbReference>
<dbReference type="FunFam" id="2.40.30.170:FF:000010">
    <property type="entry name" value="Efflux RND transporter periplasmic adaptor subunit"/>
    <property type="match status" value="1"/>
</dbReference>
<feature type="domain" description="Multidrug resistance protein MdtA-like barrel-sandwich hybrid" evidence="5">
    <location>
        <begin position="67"/>
        <end position="301"/>
    </location>
</feature>
<evidence type="ECO:0000259" key="5">
    <source>
        <dbReference type="Pfam" id="PF25917"/>
    </source>
</evidence>
<dbReference type="InterPro" id="IPR006143">
    <property type="entry name" value="RND_pump_MFP"/>
</dbReference>
<dbReference type="GO" id="GO:0022857">
    <property type="term" value="F:transmembrane transporter activity"/>
    <property type="evidence" value="ECO:0007669"/>
    <property type="project" value="InterPro"/>
</dbReference>
<comment type="caution">
    <text evidence="7">The sequence shown here is derived from an EMBL/GenBank/DDBJ whole genome shotgun (WGS) entry which is preliminary data.</text>
</comment>
<evidence type="ECO:0000259" key="6">
    <source>
        <dbReference type="Pfam" id="PF25990"/>
    </source>
</evidence>
<dbReference type="NCBIfam" id="TIGR01730">
    <property type="entry name" value="RND_mfp"/>
    <property type="match status" value="1"/>
</dbReference>
<dbReference type="Proteomes" id="UP000050501">
    <property type="component" value="Unassembled WGS sequence"/>
</dbReference>
<dbReference type="SUPFAM" id="SSF111369">
    <property type="entry name" value="HlyD-like secretion proteins"/>
    <property type="match status" value="2"/>
</dbReference>
<keyword evidence="8" id="KW-1185">Reference proteome</keyword>
<dbReference type="GO" id="GO:0030313">
    <property type="term" value="C:cell envelope"/>
    <property type="evidence" value="ECO:0007669"/>
    <property type="project" value="UniProtKB-SubCell"/>
</dbReference>
<comment type="similarity">
    <text evidence="2">Belongs to the membrane fusion protein (MFP) (TC 8.A.1) family.</text>
</comment>
<dbReference type="InterPro" id="IPR058636">
    <property type="entry name" value="Beta-barrel_YknX"/>
</dbReference>
<evidence type="ECO:0000313" key="8">
    <source>
        <dbReference type="Proteomes" id="UP000050501"/>
    </source>
</evidence>
<evidence type="ECO:0000256" key="3">
    <source>
        <dbReference type="ARBA" id="ARBA00023054"/>
    </source>
</evidence>
<organism evidence="7 8">
    <name type="scientific">Levilinea saccharolytica</name>
    <dbReference type="NCBI Taxonomy" id="229921"/>
    <lineage>
        <taxon>Bacteria</taxon>
        <taxon>Bacillati</taxon>
        <taxon>Chloroflexota</taxon>
        <taxon>Anaerolineae</taxon>
        <taxon>Anaerolineales</taxon>
        <taxon>Anaerolineaceae</taxon>
        <taxon>Levilinea</taxon>
    </lineage>
</organism>
<evidence type="ECO:0000256" key="1">
    <source>
        <dbReference type="ARBA" id="ARBA00004196"/>
    </source>
</evidence>
<dbReference type="RefSeq" id="WP_062417797.1">
    <property type="nucleotide sequence ID" value="NZ_DF967974.1"/>
</dbReference>
<comment type="subcellular location">
    <subcellularLocation>
        <location evidence="1">Cell envelope</location>
    </subcellularLocation>
</comment>
<protein>
    <recommendedName>
        <fullName evidence="9">RND efflux pump membrane fusion protein barrel-sandwich domain-containing protein</fullName>
    </recommendedName>
</protein>
<evidence type="ECO:0000313" key="7">
    <source>
        <dbReference type="EMBL" id="KPL79611.1"/>
    </source>
</evidence>
<dbReference type="InterPro" id="IPR058625">
    <property type="entry name" value="MdtA-like_BSH"/>
</dbReference>
<gene>
    <name evidence="7" type="ORF">ADN01_14095</name>
</gene>
<dbReference type="GO" id="GO:0016020">
    <property type="term" value="C:membrane"/>
    <property type="evidence" value="ECO:0007669"/>
    <property type="project" value="InterPro"/>
</dbReference>
<dbReference type="PRINTS" id="PR01490">
    <property type="entry name" value="RTXTOXIND"/>
</dbReference>
<proteinExistence type="inferred from homology"/>
<dbReference type="EMBL" id="LGCM01000047">
    <property type="protein sequence ID" value="KPL79611.1"/>
    <property type="molecule type" value="Genomic_DNA"/>
</dbReference>
<evidence type="ECO:0008006" key="9">
    <source>
        <dbReference type="Google" id="ProtNLM"/>
    </source>
</evidence>
<name>A0A0P6XHN6_9CHLR</name>
<sequence>MNRRLIWIIAAVVVVAAVVTGVILYRQNQASQNTAYQTLTITRGDLTALVGATGTVRANQTTLLSWQTTGRIQSLDVQVGDMVKKGDVLAQLDPASLPQNIILARADLINAQRALEDLRNSDVSRAQAQLALTQAQKALEDAQENRTNKDYQRASQSTLDQARANYIVAQNQMEKAEENYNVVADRPEDDPVRAALLSQLAAARQSRDRALANLNYLLSAPDEQELAEADARVEVARANLKDAERNWERVKDGPNAQDIAAAEARVEAIQAALQLDSLTAPFSGTISAVNSKPGDQVTPGLSSFRLDDLSTLLVDVEIPEVDINRVQLGQPAKLSFDAIQNKEYNGTITEVGRVGNPSASGVNFTVTIALTDPDENVRPGMTAAVNIVVSQLKNVLLVPNRAVRLRDGQRVVYVLRGAETEPRMVEIEIGATSDVNSEIISGDVLENDRVVLNPPVEFQPGRPPFAR</sequence>
<feature type="coiled-coil region" evidence="4">
    <location>
        <begin position="101"/>
        <end position="186"/>
    </location>
</feature>
<reference evidence="7 8" key="1">
    <citation type="submission" date="2015-07" db="EMBL/GenBank/DDBJ databases">
        <title>Genome sequence of Levilinea saccharolytica DSM 16555.</title>
        <authorList>
            <person name="Hemp J."/>
            <person name="Ward L.M."/>
            <person name="Pace L.A."/>
            <person name="Fischer W.W."/>
        </authorList>
    </citation>
    <scope>NUCLEOTIDE SEQUENCE [LARGE SCALE GENOMIC DNA]</scope>
    <source>
        <strain evidence="7 8">KIBI-1</strain>
    </source>
</reference>
<dbReference type="Pfam" id="PF25990">
    <property type="entry name" value="Beta-barrel_YknX"/>
    <property type="match status" value="1"/>
</dbReference>